<dbReference type="SUPFAM" id="SSF56784">
    <property type="entry name" value="HAD-like"/>
    <property type="match status" value="1"/>
</dbReference>
<dbReference type="Gene3D" id="3.40.50.1000">
    <property type="entry name" value="HAD superfamily/HAD-like"/>
    <property type="match status" value="1"/>
</dbReference>
<proteinExistence type="predicted"/>
<sequence>MPAAVPALASLRHWVFDLDGTLTEAVHDFALIRRELDIPPDADILAHLAMLPPDEARARHDWLMRHEQALAEAATAAAGAVALVRALHARGCRLGILTRNARALAGVTLAVIGLGDAFDDADIIGRDDATPKPAPDGLLYFANRWNVSPAQMVMVGDYRFDIECGRAAGTHTVLVNVREEELPVDATWRLADCAAILATLGEDAHA</sequence>
<evidence type="ECO:0000313" key="1">
    <source>
        <dbReference type="EMBL" id="KAF1726053.1"/>
    </source>
</evidence>
<dbReference type="GO" id="GO:0016787">
    <property type="term" value="F:hydrolase activity"/>
    <property type="evidence" value="ECO:0007669"/>
    <property type="project" value="UniProtKB-KW"/>
</dbReference>
<evidence type="ECO:0000313" key="2">
    <source>
        <dbReference type="Proteomes" id="UP000781710"/>
    </source>
</evidence>
<dbReference type="Gene3D" id="1.10.260.80">
    <property type="match status" value="1"/>
</dbReference>
<comment type="caution">
    <text evidence="1">The sequence shown here is derived from an EMBL/GenBank/DDBJ whole genome shotgun (WGS) entry which is preliminary data.</text>
</comment>
<keyword evidence="2" id="KW-1185">Reference proteome</keyword>
<keyword evidence="1" id="KW-0378">Hydrolase</keyword>
<dbReference type="SFLD" id="SFLDG01129">
    <property type="entry name" value="C1.5:_HAD__Beta-PGM__Phosphata"/>
    <property type="match status" value="1"/>
</dbReference>
<dbReference type="Proteomes" id="UP000781710">
    <property type="component" value="Unassembled WGS sequence"/>
</dbReference>
<dbReference type="InterPro" id="IPR023214">
    <property type="entry name" value="HAD_sf"/>
</dbReference>
<dbReference type="NCBIfam" id="TIGR01509">
    <property type="entry name" value="HAD-SF-IA-v3"/>
    <property type="match status" value="1"/>
</dbReference>
<dbReference type="Pfam" id="PF00702">
    <property type="entry name" value="Hydrolase"/>
    <property type="match status" value="1"/>
</dbReference>
<accession>A0ABQ6ZJ33</accession>
<dbReference type="EMBL" id="PDWW01000006">
    <property type="protein sequence ID" value="KAF1726053.1"/>
    <property type="molecule type" value="Genomic_DNA"/>
</dbReference>
<gene>
    <name evidence="1" type="ORF">CSC78_06835</name>
</gene>
<dbReference type="RefSeq" id="WP_162337156.1">
    <property type="nucleotide sequence ID" value="NZ_JBHSRQ010000008.1"/>
</dbReference>
<organism evidence="1 2">
    <name type="scientific">Pseudoxanthomonas japonensis</name>
    <dbReference type="NCBI Taxonomy" id="69284"/>
    <lineage>
        <taxon>Bacteria</taxon>
        <taxon>Pseudomonadati</taxon>
        <taxon>Pseudomonadota</taxon>
        <taxon>Gammaproteobacteria</taxon>
        <taxon>Lysobacterales</taxon>
        <taxon>Lysobacteraceae</taxon>
        <taxon>Pseudoxanthomonas</taxon>
    </lineage>
</organism>
<dbReference type="NCBIfam" id="TIGR01549">
    <property type="entry name" value="HAD-SF-IA-v1"/>
    <property type="match status" value="1"/>
</dbReference>
<name>A0ABQ6ZJ33_9GAMM</name>
<dbReference type="SFLD" id="SFLDS00003">
    <property type="entry name" value="Haloacid_Dehalogenase"/>
    <property type="match status" value="1"/>
</dbReference>
<dbReference type="InterPro" id="IPR006439">
    <property type="entry name" value="HAD-SF_hydro_IA"/>
</dbReference>
<reference evidence="1 2" key="1">
    <citation type="submission" date="2017-10" db="EMBL/GenBank/DDBJ databases">
        <title>Whole genome sequencing of members of genus Pseudoxanthomonas.</title>
        <authorList>
            <person name="Kumar S."/>
            <person name="Bansal K."/>
            <person name="Kaur A."/>
            <person name="Patil P."/>
            <person name="Sharma S."/>
            <person name="Patil P.B."/>
        </authorList>
    </citation>
    <scope>NUCLEOTIDE SEQUENCE [LARGE SCALE GENOMIC DNA]</scope>
    <source>
        <strain evidence="1 2">DSM 17109</strain>
    </source>
</reference>
<dbReference type="InterPro" id="IPR036412">
    <property type="entry name" value="HAD-like_sf"/>
</dbReference>
<dbReference type="PANTHER" id="PTHR43885">
    <property type="entry name" value="HALOACID DEHALOGENASE-LIKE HYDROLASE"/>
    <property type="match status" value="1"/>
</dbReference>
<dbReference type="PANTHER" id="PTHR43885:SF1">
    <property type="entry name" value="SUPERFAMILY HYDROLASE, PUTATIVE (AFU_ORTHOLOGUE AFUA_4G13290)-RELATED"/>
    <property type="match status" value="1"/>
</dbReference>
<protein>
    <submittedName>
        <fullName evidence="1">HAD family hydrolase</fullName>
    </submittedName>
</protein>
<dbReference type="CDD" id="cd01427">
    <property type="entry name" value="HAD_like"/>
    <property type="match status" value="1"/>
</dbReference>